<evidence type="ECO:0000256" key="7">
    <source>
        <dbReference type="RuleBase" id="RU004473"/>
    </source>
</evidence>
<comment type="similarity">
    <text evidence="3 7">Belongs to the NAD(P)-dependent epimerase/dehydratase family. dTDP-glucose dehydratase subfamily.</text>
</comment>
<accession>A0A850QL21</accession>
<evidence type="ECO:0000259" key="8">
    <source>
        <dbReference type="Pfam" id="PF16363"/>
    </source>
</evidence>
<dbReference type="Proteomes" id="UP000533429">
    <property type="component" value="Unassembled WGS sequence"/>
</dbReference>
<dbReference type="InterPro" id="IPR016040">
    <property type="entry name" value="NAD(P)-bd_dom"/>
</dbReference>
<protein>
    <recommendedName>
        <fullName evidence="4 7">dTDP-glucose 4,6-dehydratase</fullName>
        <ecNumber evidence="4 7">4.2.1.46</ecNumber>
    </recommendedName>
</protein>
<evidence type="ECO:0000256" key="5">
    <source>
        <dbReference type="ARBA" id="ARBA00023027"/>
    </source>
</evidence>
<evidence type="ECO:0000256" key="3">
    <source>
        <dbReference type="ARBA" id="ARBA00008178"/>
    </source>
</evidence>
<evidence type="ECO:0000256" key="4">
    <source>
        <dbReference type="ARBA" id="ARBA00011990"/>
    </source>
</evidence>
<dbReference type="GO" id="GO:0008460">
    <property type="term" value="F:dTDP-glucose 4,6-dehydratase activity"/>
    <property type="evidence" value="ECO:0007669"/>
    <property type="project" value="UniProtKB-EC"/>
</dbReference>
<dbReference type="Gene3D" id="3.90.25.10">
    <property type="entry name" value="UDP-galactose 4-epimerase, domain 1"/>
    <property type="match status" value="1"/>
</dbReference>
<comment type="cofactor">
    <cofactor evidence="2 7">
        <name>NAD(+)</name>
        <dbReference type="ChEBI" id="CHEBI:57540"/>
    </cofactor>
</comment>
<evidence type="ECO:0000256" key="1">
    <source>
        <dbReference type="ARBA" id="ARBA00001539"/>
    </source>
</evidence>
<feature type="domain" description="NAD(P)-binding" evidence="8">
    <location>
        <begin position="4"/>
        <end position="326"/>
    </location>
</feature>
<dbReference type="Pfam" id="PF16363">
    <property type="entry name" value="GDP_Man_Dehyd"/>
    <property type="match status" value="1"/>
</dbReference>
<comment type="caution">
    <text evidence="9">The sequence shown here is derived from an EMBL/GenBank/DDBJ whole genome shotgun (WGS) entry which is preliminary data.</text>
</comment>
<organism evidence="9 10">
    <name type="scientific">Photobacterium damselae subsp. damselae</name>
    <name type="common">Listonella damsela</name>
    <dbReference type="NCBI Taxonomy" id="85581"/>
    <lineage>
        <taxon>Bacteria</taxon>
        <taxon>Pseudomonadati</taxon>
        <taxon>Pseudomonadota</taxon>
        <taxon>Gammaproteobacteria</taxon>
        <taxon>Vibrionales</taxon>
        <taxon>Vibrionaceae</taxon>
        <taxon>Photobacterium</taxon>
    </lineage>
</organism>
<keyword evidence="6 7" id="KW-0456">Lyase</keyword>
<dbReference type="PANTHER" id="PTHR43000">
    <property type="entry name" value="DTDP-D-GLUCOSE 4,6-DEHYDRATASE-RELATED"/>
    <property type="match status" value="1"/>
</dbReference>
<evidence type="ECO:0000256" key="6">
    <source>
        <dbReference type="ARBA" id="ARBA00023239"/>
    </source>
</evidence>
<dbReference type="InterPro" id="IPR036291">
    <property type="entry name" value="NAD(P)-bd_dom_sf"/>
</dbReference>
<evidence type="ECO:0000313" key="10">
    <source>
        <dbReference type="Proteomes" id="UP000533429"/>
    </source>
</evidence>
<dbReference type="NCBIfam" id="TIGR01181">
    <property type="entry name" value="dTDP_gluc_dehyt"/>
    <property type="match status" value="1"/>
</dbReference>
<reference evidence="9 10" key="1">
    <citation type="submission" date="2020-06" db="EMBL/GenBank/DDBJ databases">
        <title>Photobacterium damselae subsp. damselae comparative genomics.</title>
        <authorList>
            <person name="Osorio C.R."/>
        </authorList>
    </citation>
    <scope>NUCLEOTIDE SEQUENCE [LARGE SCALE GENOMIC DNA]</scope>
    <source>
        <strain evidence="9 10">TW250/03</strain>
    </source>
</reference>
<dbReference type="EMBL" id="JABXOR010000112">
    <property type="protein sequence ID" value="NVO98931.1"/>
    <property type="molecule type" value="Genomic_DNA"/>
</dbReference>
<evidence type="ECO:0000256" key="2">
    <source>
        <dbReference type="ARBA" id="ARBA00001911"/>
    </source>
</evidence>
<dbReference type="EC" id="4.2.1.46" evidence="4 7"/>
<gene>
    <name evidence="9" type="primary">rfbB</name>
    <name evidence="9" type="ORF">HWA77_01760</name>
</gene>
<evidence type="ECO:0000313" key="9">
    <source>
        <dbReference type="EMBL" id="NVO98931.1"/>
    </source>
</evidence>
<sequence length="337" mass="38146">MNILITGGAGFIGSAMIRYLISNTYHTVINIDKLTYAANLSALTNVVTNTRYIFKQVDICDKKALDRIFDKYQPNAIMHFAAESHVDRSIDSSDDFIATNIIGTYQLLESARAYWNSLGKDLQKQFRFHHISTDEVYGDLSYNESAFTEFSPYRPSSPYSASKAASDHLLRAWSRTYGLPILITNCSNNYGPYQHQEKLIPCIIANALSGDLLPIYGDGLQIRDWLYVEDHVDALYRVLIKGRVGETYNIGGHCEKTNIEVVKVICSLLDDLVPNKPENITSFKDLITHISDRPGHDIRYAIDATKIQAELGWVPKESFESGLRKTVLWYLNDLTRT</sequence>
<name>A0A850QL21_PHODD</name>
<dbReference type="InterPro" id="IPR005888">
    <property type="entry name" value="dTDP_Gluc_deHydtase"/>
</dbReference>
<dbReference type="SUPFAM" id="SSF51735">
    <property type="entry name" value="NAD(P)-binding Rossmann-fold domains"/>
    <property type="match status" value="1"/>
</dbReference>
<dbReference type="GO" id="GO:0009225">
    <property type="term" value="P:nucleotide-sugar metabolic process"/>
    <property type="evidence" value="ECO:0007669"/>
    <property type="project" value="InterPro"/>
</dbReference>
<dbReference type="Gene3D" id="3.40.50.720">
    <property type="entry name" value="NAD(P)-binding Rossmann-like Domain"/>
    <property type="match status" value="1"/>
</dbReference>
<comment type="catalytic activity">
    <reaction evidence="1 7">
        <text>dTDP-alpha-D-glucose = dTDP-4-dehydro-6-deoxy-alpha-D-glucose + H2O</text>
        <dbReference type="Rhea" id="RHEA:17221"/>
        <dbReference type="ChEBI" id="CHEBI:15377"/>
        <dbReference type="ChEBI" id="CHEBI:57477"/>
        <dbReference type="ChEBI" id="CHEBI:57649"/>
        <dbReference type="EC" id="4.2.1.46"/>
    </reaction>
</comment>
<dbReference type="AlphaFoldDB" id="A0A850QL21"/>
<keyword evidence="5" id="KW-0520">NAD</keyword>
<dbReference type="CDD" id="cd05246">
    <property type="entry name" value="dTDP_GD_SDR_e"/>
    <property type="match status" value="1"/>
</dbReference>
<proteinExistence type="inferred from homology"/>